<dbReference type="Proteomes" id="UP000054324">
    <property type="component" value="Unassembled WGS sequence"/>
</dbReference>
<dbReference type="EMBL" id="KL596787">
    <property type="protein sequence ID" value="KER25107.1"/>
    <property type="molecule type" value="Genomic_DNA"/>
</dbReference>
<dbReference type="RefSeq" id="XP_009171162.1">
    <property type="nucleotide sequence ID" value="XM_009172898.1"/>
</dbReference>
<dbReference type="CTD" id="20321573"/>
<dbReference type="GeneID" id="20321573"/>
<dbReference type="AlphaFoldDB" id="A0A074ZHC5"/>
<keyword evidence="2" id="KW-1185">Reference proteome</keyword>
<name>A0A074ZHC5_OPIVI</name>
<evidence type="ECO:0000313" key="1">
    <source>
        <dbReference type="EMBL" id="KER25107.1"/>
    </source>
</evidence>
<protein>
    <submittedName>
        <fullName evidence="1">Uncharacterized protein</fullName>
    </submittedName>
</protein>
<gene>
    <name evidence="1" type="ORF">T265_07394</name>
</gene>
<reference evidence="1 2" key="1">
    <citation type="submission" date="2013-11" db="EMBL/GenBank/DDBJ databases">
        <title>Opisthorchis viverrini - life in the bile duct.</title>
        <authorList>
            <person name="Young N.D."/>
            <person name="Nagarajan N."/>
            <person name="Lin S.J."/>
            <person name="Korhonen P.K."/>
            <person name="Jex A.R."/>
            <person name="Hall R.S."/>
            <person name="Safavi-Hemami H."/>
            <person name="Kaewkong W."/>
            <person name="Bertrand D."/>
            <person name="Gao S."/>
            <person name="Seet Q."/>
            <person name="Wongkham S."/>
            <person name="Teh B.T."/>
            <person name="Wongkham C."/>
            <person name="Intapan P.M."/>
            <person name="Maleewong W."/>
            <person name="Yang X."/>
            <person name="Hu M."/>
            <person name="Wang Z."/>
            <person name="Hofmann A."/>
            <person name="Sternberg P.W."/>
            <person name="Tan P."/>
            <person name="Wang J."/>
            <person name="Gasser R.B."/>
        </authorList>
    </citation>
    <scope>NUCLEOTIDE SEQUENCE [LARGE SCALE GENOMIC DNA]</scope>
</reference>
<sequence>MLRNSQEIDINISAIGMHLELPRNGWRLYASVDDFSEGALTELTETSSVRSDAFARQTNSYLINNPESSCNDQNSYLPQWRKTNSQDSCNRLFGSQYRHIASLKYAHNPTRPGFQLLLCNALVGQNSQIPQCALTRSKVLEGHFYPAYKRRRKSTCAESDASPRSSSVRHVRKVGELAALTKRLSNTRLA</sequence>
<proteinExistence type="predicted"/>
<evidence type="ECO:0000313" key="2">
    <source>
        <dbReference type="Proteomes" id="UP000054324"/>
    </source>
</evidence>
<dbReference type="KEGG" id="ovi:T265_07394"/>
<accession>A0A074ZHC5</accession>
<organism evidence="1 2">
    <name type="scientific">Opisthorchis viverrini</name>
    <name type="common">Southeast Asian liver fluke</name>
    <dbReference type="NCBI Taxonomy" id="6198"/>
    <lineage>
        <taxon>Eukaryota</taxon>
        <taxon>Metazoa</taxon>
        <taxon>Spiralia</taxon>
        <taxon>Lophotrochozoa</taxon>
        <taxon>Platyhelminthes</taxon>
        <taxon>Trematoda</taxon>
        <taxon>Digenea</taxon>
        <taxon>Opisthorchiida</taxon>
        <taxon>Opisthorchiata</taxon>
        <taxon>Opisthorchiidae</taxon>
        <taxon>Opisthorchis</taxon>
    </lineage>
</organism>